<dbReference type="Proteomes" id="UP001190700">
    <property type="component" value="Unassembled WGS sequence"/>
</dbReference>
<gene>
    <name evidence="1" type="ORF">CYMTET_51303</name>
</gene>
<reference evidence="1 2" key="1">
    <citation type="journal article" date="2015" name="Genome Biol. Evol.">
        <title>Comparative Genomics of a Bacterivorous Green Alga Reveals Evolutionary Causalities and Consequences of Phago-Mixotrophic Mode of Nutrition.</title>
        <authorList>
            <person name="Burns J.A."/>
            <person name="Paasch A."/>
            <person name="Narechania A."/>
            <person name="Kim E."/>
        </authorList>
    </citation>
    <scope>NUCLEOTIDE SEQUENCE [LARGE SCALE GENOMIC DNA]</scope>
    <source>
        <strain evidence="1 2">PLY_AMNH</strain>
    </source>
</reference>
<evidence type="ECO:0000313" key="1">
    <source>
        <dbReference type="EMBL" id="KAK3238707.1"/>
    </source>
</evidence>
<dbReference type="AlphaFoldDB" id="A0AAE0BNC1"/>
<organism evidence="1 2">
    <name type="scientific">Cymbomonas tetramitiformis</name>
    <dbReference type="NCBI Taxonomy" id="36881"/>
    <lineage>
        <taxon>Eukaryota</taxon>
        <taxon>Viridiplantae</taxon>
        <taxon>Chlorophyta</taxon>
        <taxon>Pyramimonadophyceae</taxon>
        <taxon>Pyramimonadales</taxon>
        <taxon>Pyramimonadaceae</taxon>
        <taxon>Cymbomonas</taxon>
    </lineage>
</organism>
<accession>A0AAE0BNC1</accession>
<dbReference type="EMBL" id="LGRX02034134">
    <property type="protein sequence ID" value="KAK3238707.1"/>
    <property type="molecule type" value="Genomic_DNA"/>
</dbReference>
<name>A0AAE0BNC1_9CHLO</name>
<sequence length="141" mass="15410">MVKLPTRKVRVNLAEQDKEKLNACSFSTDGKLSEDDFLLALVDALAKAKSSAPLLRDLHKFHFGTGSCECSGRLVTGNGPQGACGIRARMDIRKFIKEFTLSEGVGKIEFGKAGYYAAARQLDTFCAKVVITDSDDEDEDE</sequence>
<keyword evidence="2" id="KW-1185">Reference proteome</keyword>
<proteinExistence type="predicted"/>
<protein>
    <submittedName>
        <fullName evidence="1">Uncharacterized protein</fullName>
    </submittedName>
</protein>
<evidence type="ECO:0000313" key="2">
    <source>
        <dbReference type="Proteomes" id="UP001190700"/>
    </source>
</evidence>
<comment type="caution">
    <text evidence="1">The sequence shown here is derived from an EMBL/GenBank/DDBJ whole genome shotgun (WGS) entry which is preliminary data.</text>
</comment>